<dbReference type="Gene3D" id="3.40.50.10860">
    <property type="entry name" value="Leucine Dehydrogenase, chain A, domain 1"/>
    <property type="match status" value="1"/>
</dbReference>
<dbReference type="InterPro" id="IPR046346">
    <property type="entry name" value="Aminoacid_DH-like_N_sf"/>
</dbReference>
<dbReference type="Gene3D" id="3.40.50.720">
    <property type="entry name" value="NAD(P)-binding Rossmann-like Domain"/>
    <property type="match status" value="1"/>
</dbReference>
<dbReference type="AlphaFoldDB" id="A0A1Y1RSZ7"/>
<dbReference type="GO" id="GO:0019632">
    <property type="term" value="P:shikimate metabolic process"/>
    <property type="evidence" value="ECO:0007669"/>
    <property type="project" value="TreeGrafter"/>
</dbReference>
<dbReference type="Pfam" id="PF08501">
    <property type="entry name" value="Shikimate_dh_N"/>
    <property type="match status" value="1"/>
</dbReference>
<dbReference type="NCBIfam" id="NF009201">
    <property type="entry name" value="PRK12549.1"/>
    <property type="match status" value="1"/>
</dbReference>
<feature type="domain" description="Shikimate dehydrogenase substrate binding N-terminal" evidence="3">
    <location>
        <begin position="12"/>
        <end position="104"/>
    </location>
</feature>
<evidence type="ECO:0000256" key="1">
    <source>
        <dbReference type="ARBA" id="ARBA00004871"/>
    </source>
</evidence>
<keyword evidence="5" id="KW-1185">Reference proteome</keyword>
<reference evidence="4 5" key="1">
    <citation type="submission" date="2016-05" db="EMBL/GenBank/DDBJ databases">
        <title>Draft genome sequence of a porcine commensal Rothia nasimurium.</title>
        <authorList>
            <person name="Gaiser R.A."/>
            <person name="Van Baarlen P."/>
            <person name="Wells J.M."/>
        </authorList>
    </citation>
    <scope>NUCLEOTIDE SEQUENCE [LARGE SCALE GENOMIC DNA]</scope>
    <source>
        <strain evidence="4 5">PT-32</strain>
    </source>
</reference>
<comment type="caution">
    <text evidence="4">The sequence shown here is derived from an EMBL/GenBank/DDBJ whole genome shotgun (WGS) entry which is preliminary data.</text>
</comment>
<evidence type="ECO:0000259" key="3">
    <source>
        <dbReference type="Pfam" id="PF08501"/>
    </source>
</evidence>
<accession>A0A1Y1RSZ7</accession>
<evidence type="ECO:0000313" key="4">
    <source>
        <dbReference type="EMBL" id="ORC24387.1"/>
    </source>
</evidence>
<keyword evidence="2" id="KW-0057">Aromatic amino acid biosynthesis</keyword>
<dbReference type="GO" id="GO:0004764">
    <property type="term" value="F:shikimate 3-dehydrogenase (NADP+) activity"/>
    <property type="evidence" value="ECO:0007669"/>
    <property type="project" value="InterPro"/>
</dbReference>
<organism evidence="4 5">
    <name type="scientific">Rothia nasimurium</name>
    <dbReference type="NCBI Taxonomy" id="85336"/>
    <lineage>
        <taxon>Bacteria</taxon>
        <taxon>Bacillati</taxon>
        <taxon>Actinomycetota</taxon>
        <taxon>Actinomycetes</taxon>
        <taxon>Micrococcales</taxon>
        <taxon>Micrococcaceae</taxon>
        <taxon>Rothia</taxon>
    </lineage>
</organism>
<comment type="pathway">
    <text evidence="1">Metabolic intermediate biosynthesis; chorismate biosynthesis; chorismate from D-erythrose 4-phosphate and phosphoenolpyruvate: step 4/7.</text>
</comment>
<evidence type="ECO:0000256" key="2">
    <source>
        <dbReference type="ARBA" id="ARBA00023141"/>
    </source>
</evidence>
<dbReference type="CDD" id="cd01065">
    <property type="entry name" value="NAD_bind_Shikimate_DH"/>
    <property type="match status" value="1"/>
</dbReference>
<dbReference type="SUPFAM" id="SSF53223">
    <property type="entry name" value="Aminoacid dehydrogenase-like, N-terminal domain"/>
    <property type="match status" value="1"/>
</dbReference>
<protein>
    <submittedName>
        <fullName evidence="4">Shikimate dehydrogenase</fullName>
    </submittedName>
</protein>
<dbReference type="GO" id="GO:0009423">
    <property type="term" value="P:chorismate biosynthetic process"/>
    <property type="evidence" value="ECO:0007669"/>
    <property type="project" value="TreeGrafter"/>
</dbReference>
<dbReference type="Proteomes" id="UP000192359">
    <property type="component" value="Unassembled WGS sequence"/>
</dbReference>
<keyword evidence="2" id="KW-0028">Amino-acid biosynthesis</keyword>
<sequence>MSTPEESYLVGLLGSGITTSLTPPLHEFAADQLGLRYLYRPIDIEALGPAQRAAGTMPVGELLRWGLDLGYNAFNITFPYKQAVLEHLDEVSDAAARLGAVNTVIVREAKILGYNTDVTGFASALTQGLAPSPGDLTTVTQLGVGGAGSATADALLKQGVEELLLFDSDHQRTQAKATQLAGLYPGASVRALAAEQLPAALARSRGLVNATPIGMHHHPGSPLPLSLLHPNLWVADVIYLPQNTALIKQARTLGCRVLPGGLMAVGQAADAFELITGIRPNVTDLLAHFETLLVARGNQLP</sequence>
<dbReference type="InterPro" id="IPR013708">
    <property type="entry name" value="Shikimate_DH-bd_N"/>
</dbReference>
<dbReference type="PANTHER" id="PTHR21089">
    <property type="entry name" value="SHIKIMATE DEHYDROGENASE"/>
    <property type="match status" value="1"/>
</dbReference>
<dbReference type="SUPFAM" id="SSF51735">
    <property type="entry name" value="NAD(P)-binding Rossmann-fold domains"/>
    <property type="match status" value="1"/>
</dbReference>
<evidence type="ECO:0000313" key="5">
    <source>
        <dbReference type="Proteomes" id="UP000192359"/>
    </source>
</evidence>
<dbReference type="GO" id="GO:0005829">
    <property type="term" value="C:cytosol"/>
    <property type="evidence" value="ECO:0007669"/>
    <property type="project" value="TreeGrafter"/>
</dbReference>
<proteinExistence type="predicted"/>
<dbReference type="OrthoDB" id="9776868at2"/>
<dbReference type="InterPro" id="IPR036291">
    <property type="entry name" value="NAD(P)-bd_dom_sf"/>
</dbReference>
<dbReference type="GO" id="GO:0050661">
    <property type="term" value="F:NADP binding"/>
    <property type="evidence" value="ECO:0007669"/>
    <property type="project" value="TreeGrafter"/>
</dbReference>
<dbReference type="RefSeq" id="WP_083090706.1">
    <property type="nucleotide sequence ID" value="NZ_LXWF01000004.1"/>
</dbReference>
<gene>
    <name evidence="4" type="ORF">A7979_09525</name>
</gene>
<dbReference type="InterPro" id="IPR022893">
    <property type="entry name" value="Shikimate_DH_fam"/>
</dbReference>
<dbReference type="PANTHER" id="PTHR21089:SF1">
    <property type="entry name" value="BIFUNCTIONAL 3-DEHYDROQUINATE DEHYDRATASE_SHIKIMATE DEHYDROGENASE, CHLOROPLASTIC"/>
    <property type="match status" value="1"/>
</dbReference>
<dbReference type="EMBL" id="LXWF01000004">
    <property type="protein sequence ID" value="ORC24387.1"/>
    <property type="molecule type" value="Genomic_DNA"/>
</dbReference>
<name>A0A1Y1RSZ7_9MICC</name>
<dbReference type="GO" id="GO:0009073">
    <property type="term" value="P:aromatic amino acid family biosynthetic process"/>
    <property type="evidence" value="ECO:0007669"/>
    <property type="project" value="UniProtKB-KW"/>
</dbReference>